<dbReference type="Pfam" id="PF14543">
    <property type="entry name" value="TAXi_N"/>
    <property type="match status" value="1"/>
</dbReference>
<dbReference type="PRINTS" id="PR00792">
    <property type="entry name" value="PEPSIN"/>
</dbReference>
<dbReference type="SUPFAM" id="SSF50630">
    <property type="entry name" value="Acid proteases"/>
    <property type="match status" value="1"/>
</dbReference>
<reference evidence="6" key="1">
    <citation type="submission" date="2024-07" db="EMBL/GenBank/DDBJ databases">
        <title>Two chromosome-level genome assemblies of Korean endemic species Abeliophyllum distichum and Forsythia ovata (Oleaceae).</title>
        <authorList>
            <person name="Jang H."/>
        </authorList>
    </citation>
    <scope>NUCLEOTIDE SEQUENCE [LARGE SCALE GENOMIC DNA]</scope>
</reference>
<dbReference type="AlphaFoldDB" id="A0ABD1QDB7"/>
<evidence type="ECO:0000256" key="3">
    <source>
        <dbReference type="SAM" id="SignalP"/>
    </source>
</evidence>
<organism evidence="5 6">
    <name type="scientific">Forsythia ovata</name>
    <dbReference type="NCBI Taxonomy" id="205694"/>
    <lineage>
        <taxon>Eukaryota</taxon>
        <taxon>Viridiplantae</taxon>
        <taxon>Streptophyta</taxon>
        <taxon>Embryophyta</taxon>
        <taxon>Tracheophyta</taxon>
        <taxon>Spermatophyta</taxon>
        <taxon>Magnoliopsida</taxon>
        <taxon>eudicotyledons</taxon>
        <taxon>Gunneridae</taxon>
        <taxon>Pentapetalae</taxon>
        <taxon>asterids</taxon>
        <taxon>lamiids</taxon>
        <taxon>Lamiales</taxon>
        <taxon>Oleaceae</taxon>
        <taxon>Forsythieae</taxon>
        <taxon>Forsythia</taxon>
    </lineage>
</organism>
<dbReference type="InterPro" id="IPR001461">
    <property type="entry name" value="Aspartic_peptidase_A1"/>
</dbReference>
<dbReference type="FunFam" id="2.40.70.10:FF:000031">
    <property type="entry name" value="Aspartyl protease AED1"/>
    <property type="match status" value="1"/>
</dbReference>
<evidence type="ECO:0000256" key="1">
    <source>
        <dbReference type="ARBA" id="ARBA00007447"/>
    </source>
</evidence>
<feature type="domain" description="Peptidase A1" evidence="4">
    <location>
        <begin position="109"/>
        <end position="356"/>
    </location>
</feature>
<keyword evidence="5" id="KW-0378">Hydrolase</keyword>
<comment type="similarity">
    <text evidence="1">Belongs to the peptidase A1 family.</text>
</comment>
<dbReference type="Gene3D" id="2.40.70.10">
    <property type="entry name" value="Acid Proteases"/>
    <property type="match status" value="2"/>
</dbReference>
<dbReference type="Proteomes" id="UP001604277">
    <property type="component" value="Unassembled WGS sequence"/>
</dbReference>
<keyword evidence="6" id="KW-1185">Reference proteome</keyword>
<sequence>MGMLFSLLFTLLLARTSSITVNQEVDGQHLKYPAIHLPLFHMRGRHSLENSEPPLPFAEALARDDARVKSLSRLIKNNLTAARASGHLVDPEAITIPLNPGVSIGSLNYYMKAGLGTPPTFYPVFVDTGSSFSWVQCEPCEEYCHPQGSSTYKSLSCDTSQCSSLKDATLNSPRCTSSNVCIYEVSYADKSYSLGYLSQDSLSLAASSQPTLSDFVFGCGQDNDGLFGQSAGLFGLARNELSMFSQLSTQYGKAFSYCLPTPDGQTGSGGFLSIGTTSSTTTYKFTPMLTDSRLPSLYFLKLSAITVSGKTLNVPPSEYNVPTIIDSGSSNITSGSVHIYRPEAGDGADHILPNIR</sequence>
<feature type="active site" evidence="2">
    <location>
        <position position="326"/>
    </location>
</feature>
<dbReference type="InterPro" id="IPR033121">
    <property type="entry name" value="PEPTIDASE_A1"/>
</dbReference>
<evidence type="ECO:0000313" key="6">
    <source>
        <dbReference type="Proteomes" id="UP001604277"/>
    </source>
</evidence>
<proteinExistence type="inferred from homology"/>
<dbReference type="PANTHER" id="PTHR13683:SF809">
    <property type="entry name" value="PEPTIDASE A1 DOMAIN-CONTAINING PROTEIN"/>
    <property type="match status" value="1"/>
</dbReference>
<dbReference type="PROSITE" id="PS51767">
    <property type="entry name" value="PEPTIDASE_A1"/>
    <property type="match status" value="1"/>
</dbReference>
<keyword evidence="3" id="KW-0732">Signal</keyword>
<name>A0ABD1QDB7_9LAMI</name>
<feature type="active site" evidence="2">
    <location>
        <position position="127"/>
    </location>
</feature>
<dbReference type="EMBL" id="JBFOLJ010000015">
    <property type="protein sequence ID" value="KAL2473573.1"/>
    <property type="molecule type" value="Genomic_DNA"/>
</dbReference>
<evidence type="ECO:0000256" key="2">
    <source>
        <dbReference type="PIRSR" id="PIRSR601461-1"/>
    </source>
</evidence>
<gene>
    <name evidence="5" type="ORF">Fot_49309</name>
</gene>
<evidence type="ECO:0000259" key="4">
    <source>
        <dbReference type="PROSITE" id="PS51767"/>
    </source>
</evidence>
<dbReference type="GO" id="GO:0008233">
    <property type="term" value="F:peptidase activity"/>
    <property type="evidence" value="ECO:0007669"/>
    <property type="project" value="UniProtKB-KW"/>
</dbReference>
<feature type="chain" id="PRO_5044824210" evidence="3">
    <location>
        <begin position="19"/>
        <end position="356"/>
    </location>
</feature>
<accession>A0ABD1QDB7</accession>
<dbReference type="GO" id="GO:0006508">
    <property type="term" value="P:proteolysis"/>
    <property type="evidence" value="ECO:0007669"/>
    <property type="project" value="UniProtKB-KW"/>
</dbReference>
<dbReference type="PANTHER" id="PTHR13683">
    <property type="entry name" value="ASPARTYL PROTEASES"/>
    <property type="match status" value="1"/>
</dbReference>
<evidence type="ECO:0000313" key="5">
    <source>
        <dbReference type="EMBL" id="KAL2473573.1"/>
    </source>
</evidence>
<keyword evidence="5" id="KW-0645">Protease</keyword>
<dbReference type="InterPro" id="IPR021109">
    <property type="entry name" value="Peptidase_aspartic_dom_sf"/>
</dbReference>
<comment type="caution">
    <text evidence="5">The sequence shown here is derived from an EMBL/GenBank/DDBJ whole genome shotgun (WGS) entry which is preliminary data.</text>
</comment>
<protein>
    <submittedName>
        <fullName evidence="5">Eukaryotic aspartyl protease family protein</fullName>
    </submittedName>
</protein>
<dbReference type="InterPro" id="IPR032861">
    <property type="entry name" value="TAXi_N"/>
</dbReference>
<feature type="signal peptide" evidence="3">
    <location>
        <begin position="1"/>
        <end position="18"/>
    </location>
</feature>